<accession>A0A5C3NN84</accession>
<feature type="compositionally biased region" description="Basic and acidic residues" evidence="1">
    <location>
        <begin position="41"/>
        <end position="60"/>
    </location>
</feature>
<dbReference type="AlphaFoldDB" id="A0A5C3NN84"/>
<feature type="compositionally biased region" description="Basic residues" evidence="1">
    <location>
        <begin position="21"/>
        <end position="40"/>
    </location>
</feature>
<dbReference type="EMBL" id="ML213505">
    <property type="protein sequence ID" value="TFK55101.1"/>
    <property type="molecule type" value="Genomic_DNA"/>
</dbReference>
<sequence length="224" mass="26325">MAETGQSRPYPQDNGWPPREPRHHRARGHRPQQPRNHRHNHTGEHWPQHHGSHHYDHGRDVGTPPIPRRDETSTCDREQRKSPRQADRLQTRKEHPTVSELESGIPSGLQTDERSNKEPDERSMEKTQEQREEREEETNKQMEGPIEERRHEQDPSASETEHWEDQYEQPDGYPIGDALDFPRDVAILDKQASKDSPRIAQEGDDHRPDYYINDPDHNPWQGSL</sequence>
<name>A0A5C3NN84_9AGAM</name>
<reference evidence="2 3" key="1">
    <citation type="journal article" date="2019" name="Nat. Ecol. Evol.">
        <title>Megaphylogeny resolves global patterns of mushroom evolution.</title>
        <authorList>
            <person name="Varga T."/>
            <person name="Krizsan K."/>
            <person name="Foldi C."/>
            <person name="Dima B."/>
            <person name="Sanchez-Garcia M."/>
            <person name="Sanchez-Ramirez S."/>
            <person name="Szollosi G.J."/>
            <person name="Szarkandi J.G."/>
            <person name="Papp V."/>
            <person name="Albert L."/>
            <person name="Andreopoulos W."/>
            <person name="Angelini C."/>
            <person name="Antonin V."/>
            <person name="Barry K.W."/>
            <person name="Bougher N.L."/>
            <person name="Buchanan P."/>
            <person name="Buyck B."/>
            <person name="Bense V."/>
            <person name="Catcheside P."/>
            <person name="Chovatia M."/>
            <person name="Cooper J."/>
            <person name="Damon W."/>
            <person name="Desjardin D."/>
            <person name="Finy P."/>
            <person name="Geml J."/>
            <person name="Haridas S."/>
            <person name="Hughes K."/>
            <person name="Justo A."/>
            <person name="Karasinski D."/>
            <person name="Kautmanova I."/>
            <person name="Kiss B."/>
            <person name="Kocsube S."/>
            <person name="Kotiranta H."/>
            <person name="LaButti K.M."/>
            <person name="Lechner B.E."/>
            <person name="Liimatainen K."/>
            <person name="Lipzen A."/>
            <person name="Lukacs Z."/>
            <person name="Mihaltcheva S."/>
            <person name="Morgado L.N."/>
            <person name="Niskanen T."/>
            <person name="Noordeloos M.E."/>
            <person name="Ohm R.A."/>
            <person name="Ortiz-Santana B."/>
            <person name="Ovrebo C."/>
            <person name="Racz N."/>
            <person name="Riley R."/>
            <person name="Savchenko A."/>
            <person name="Shiryaev A."/>
            <person name="Soop K."/>
            <person name="Spirin V."/>
            <person name="Szebenyi C."/>
            <person name="Tomsovsky M."/>
            <person name="Tulloss R.E."/>
            <person name="Uehling J."/>
            <person name="Grigoriev I.V."/>
            <person name="Vagvolgyi C."/>
            <person name="Papp T."/>
            <person name="Martin F.M."/>
            <person name="Miettinen O."/>
            <person name="Hibbett D.S."/>
            <person name="Nagy L.G."/>
        </authorList>
    </citation>
    <scope>NUCLEOTIDE SEQUENCE [LARGE SCALE GENOMIC DNA]</scope>
    <source>
        <strain evidence="2 3">OMC1185</strain>
    </source>
</reference>
<gene>
    <name evidence="2" type="ORF">OE88DRAFT_998180</name>
</gene>
<evidence type="ECO:0000313" key="3">
    <source>
        <dbReference type="Proteomes" id="UP000305948"/>
    </source>
</evidence>
<protein>
    <submittedName>
        <fullName evidence="2">Uncharacterized protein</fullName>
    </submittedName>
</protein>
<organism evidence="2 3">
    <name type="scientific">Heliocybe sulcata</name>
    <dbReference type="NCBI Taxonomy" id="5364"/>
    <lineage>
        <taxon>Eukaryota</taxon>
        <taxon>Fungi</taxon>
        <taxon>Dikarya</taxon>
        <taxon>Basidiomycota</taxon>
        <taxon>Agaricomycotina</taxon>
        <taxon>Agaricomycetes</taxon>
        <taxon>Gloeophyllales</taxon>
        <taxon>Gloeophyllaceae</taxon>
        <taxon>Heliocybe</taxon>
    </lineage>
</organism>
<feature type="compositionally biased region" description="Basic and acidic residues" evidence="1">
    <location>
        <begin position="111"/>
        <end position="165"/>
    </location>
</feature>
<feature type="region of interest" description="Disordered" evidence="1">
    <location>
        <begin position="1"/>
        <end position="224"/>
    </location>
</feature>
<evidence type="ECO:0000256" key="1">
    <source>
        <dbReference type="SAM" id="MobiDB-lite"/>
    </source>
</evidence>
<feature type="compositionally biased region" description="Basic and acidic residues" evidence="1">
    <location>
        <begin position="67"/>
        <end position="97"/>
    </location>
</feature>
<dbReference type="Proteomes" id="UP000305948">
    <property type="component" value="Unassembled WGS sequence"/>
</dbReference>
<keyword evidence="3" id="KW-1185">Reference proteome</keyword>
<feature type="compositionally biased region" description="Basic and acidic residues" evidence="1">
    <location>
        <begin position="180"/>
        <end position="217"/>
    </location>
</feature>
<evidence type="ECO:0000313" key="2">
    <source>
        <dbReference type="EMBL" id="TFK55101.1"/>
    </source>
</evidence>
<proteinExistence type="predicted"/>